<dbReference type="GO" id="GO:0007165">
    <property type="term" value="P:signal transduction"/>
    <property type="evidence" value="ECO:0007669"/>
    <property type="project" value="UniProtKB-KW"/>
</dbReference>
<dbReference type="SUPFAM" id="SSF58104">
    <property type="entry name" value="Methyl-accepting chemotaxis protein (MCP) signaling domain"/>
    <property type="match status" value="1"/>
</dbReference>
<dbReference type="PANTHER" id="PTHR32089:SF112">
    <property type="entry name" value="LYSOZYME-LIKE PROTEIN-RELATED"/>
    <property type="match status" value="1"/>
</dbReference>
<keyword evidence="7" id="KW-1185">Reference proteome</keyword>
<dbReference type="PROSITE" id="PS50885">
    <property type="entry name" value="HAMP"/>
    <property type="match status" value="1"/>
</dbReference>
<dbReference type="PROSITE" id="PS50111">
    <property type="entry name" value="CHEMOTAXIS_TRANSDUC_2"/>
    <property type="match status" value="1"/>
</dbReference>
<evidence type="ECO:0000256" key="5">
    <source>
        <dbReference type="ARBA" id="ARBA00029447"/>
    </source>
</evidence>
<evidence type="ECO:0000256" key="1">
    <source>
        <dbReference type="ARBA" id="ARBA00004236"/>
    </source>
</evidence>
<dbReference type="PANTHER" id="PTHR32089">
    <property type="entry name" value="METHYL-ACCEPTING CHEMOTAXIS PROTEIN MCPB"/>
    <property type="match status" value="1"/>
</dbReference>
<evidence type="ECO:0000256" key="2">
    <source>
        <dbReference type="ARBA" id="ARBA00022475"/>
    </source>
</evidence>
<evidence type="ECO:0000313" key="6">
    <source>
        <dbReference type="EMBL" id="BAU27391.1"/>
    </source>
</evidence>
<evidence type="ECO:0000256" key="4">
    <source>
        <dbReference type="ARBA" id="ARBA00023224"/>
    </source>
</evidence>
<comment type="similarity">
    <text evidence="5">Belongs to the methyl-accepting chemotaxis (MCP) protein family.</text>
</comment>
<dbReference type="EMBL" id="AP017312">
    <property type="protein sequence ID" value="BAU27391.1"/>
    <property type="molecule type" value="Genomic_DNA"/>
</dbReference>
<dbReference type="Gene3D" id="6.10.340.10">
    <property type="match status" value="1"/>
</dbReference>
<keyword evidence="4" id="KW-0807">Transducer</keyword>
<comment type="subcellular location">
    <subcellularLocation>
        <location evidence="1">Cell membrane</location>
    </subcellularLocation>
</comment>
<proteinExistence type="inferred from homology"/>
<dbReference type="Pfam" id="PF00015">
    <property type="entry name" value="MCPsignal"/>
    <property type="match status" value="1"/>
</dbReference>
<evidence type="ECO:0000256" key="3">
    <source>
        <dbReference type="ARBA" id="ARBA00023136"/>
    </source>
</evidence>
<dbReference type="SMART" id="SM00283">
    <property type="entry name" value="MA"/>
    <property type="match status" value="1"/>
</dbReference>
<dbReference type="PRINTS" id="PR00260">
    <property type="entry name" value="CHEMTRNSDUCR"/>
</dbReference>
<protein>
    <submittedName>
        <fullName evidence="6">Methyl-accepting chemotaxis protein McpB</fullName>
    </submittedName>
</protein>
<dbReference type="RefSeq" id="WP_231956189.1">
    <property type="nucleotide sequence ID" value="NZ_AP017312.1"/>
</dbReference>
<dbReference type="GO" id="GO:0005886">
    <property type="term" value="C:plasma membrane"/>
    <property type="evidence" value="ECO:0007669"/>
    <property type="project" value="UniProtKB-SubCell"/>
</dbReference>
<dbReference type="InterPro" id="IPR004090">
    <property type="entry name" value="Chemotax_Me-accpt_rcpt"/>
</dbReference>
<gene>
    <name evidence="6" type="primary">mcpB_8</name>
    <name evidence="6" type="ORF">CB4_01565</name>
</gene>
<dbReference type="SMART" id="SM00304">
    <property type="entry name" value="HAMP"/>
    <property type="match status" value="1"/>
</dbReference>
<dbReference type="Proteomes" id="UP000217696">
    <property type="component" value="Chromosome"/>
</dbReference>
<dbReference type="KEGG" id="asoc:CB4_01565"/>
<dbReference type="GO" id="GO:0004888">
    <property type="term" value="F:transmembrane signaling receptor activity"/>
    <property type="evidence" value="ECO:0007669"/>
    <property type="project" value="InterPro"/>
</dbReference>
<dbReference type="InterPro" id="IPR003660">
    <property type="entry name" value="HAMP_dom"/>
</dbReference>
<reference evidence="6 7" key="1">
    <citation type="submission" date="2015-12" db="EMBL/GenBank/DDBJ databases">
        <title>Genome sequence of Aneurinibacillus soli.</title>
        <authorList>
            <person name="Lee J.S."/>
            <person name="Lee K.C."/>
            <person name="Kim K.K."/>
            <person name="Lee B.W."/>
        </authorList>
    </citation>
    <scope>NUCLEOTIDE SEQUENCE [LARGE SCALE GENOMIC DNA]</scope>
    <source>
        <strain evidence="6 7">CB4</strain>
    </source>
</reference>
<dbReference type="Pfam" id="PF12729">
    <property type="entry name" value="4HB_MCP_1"/>
    <property type="match status" value="1"/>
</dbReference>
<keyword evidence="3" id="KW-0472">Membrane</keyword>
<dbReference type="FunFam" id="1.10.287.950:FF:000001">
    <property type="entry name" value="Methyl-accepting chemotaxis sensory transducer"/>
    <property type="match status" value="1"/>
</dbReference>
<dbReference type="CDD" id="cd06225">
    <property type="entry name" value="HAMP"/>
    <property type="match status" value="1"/>
</dbReference>
<dbReference type="CDD" id="cd11386">
    <property type="entry name" value="MCP_signal"/>
    <property type="match status" value="1"/>
</dbReference>
<name>A0A0U5B259_9BACL</name>
<dbReference type="GO" id="GO:0006935">
    <property type="term" value="P:chemotaxis"/>
    <property type="evidence" value="ECO:0007669"/>
    <property type="project" value="InterPro"/>
</dbReference>
<dbReference type="InterPro" id="IPR004089">
    <property type="entry name" value="MCPsignal_dom"/>
</dbReference>
<evidence type="ECO:0000313" key="7">
    <source>
        <dbReference type="Proteomes" id="UP000217696"/>
    </source>
</evidence>
<dbReference type="InterPro" id="IPR024478">
    <property type="entry name" value="HlyB_4HB_MCP"/>
</dbReference>
<organism evidence="6 7">
    <name type="scientific">Aneurinibacillus soli</name>
    <dbReference type="NCBI Taxonomy" id="1500254"/>
    <lineage>
        <taxon>Bacteria</taxon>
        <taxon>Bacillati</taxon>
        <taxon>Bacillota</taxon>
        <taxon>Bacilli</taxon>
        <taxon>Bacillales</taxon>
        <taxon>Paenibacillaceae</taxon>
        <taxon>Aneurinibacillus group</taxon>
        <taxon>Aneurinibacillus</taxon>
    </lineage>
</organism>
<keyword evidence="2" id="KW-1003">Cell membrane</keyword>
<dbReference type="Gene3D" id="1.10.287.950">
    <property type="entry name" value="Methyl-accepting chemotaxis protein"/>
    <property type="match status" value="1"/>
</dbReference>
<accession>A0A0U5B259</accession>
<dbReference type="AlphaFoldDB" id="A0A0U5B259"/>
<sequence>MTISKKLIGSFLLIAILLGITSSISFYYLKKIDSSYTDLVDRRALILSNAQKIQVEAAKQNNNLQGYLLTEDENSLKDLNTAHQNIDDLIGKTSQLVQHADDKKRLVKLEELNKQLKQKYDQLLQISPNNQNSNELTDFFKKEIQPIEKQLEPVADEIVNAQQKLMDEGSTENTETVNSAVTHIVLLSVIAFISALLIGFFTSRIISRPIVHMSKIAKKIALGDLTTEDIHVKNRDEIGALAESFNQMTENLRQLIRQISISAGYVTASSEELTASAEQSSKASETITLTIQEVAIKAEKQAHGVEESVQAINEMSSGIQQIAANAQMTSSLSIQTSQKAAEGNQAIQVTTKQMDSIYTTMNQLANVIKEMDEHSGEIEQIVKVMSEIAAQTNLLALNAAIEAARAGEHGRGFAVVADEVRQLAEKSSESAEQITQLITTIQKNTHNAVESMSVGTKEVDAGIRVVHTAGELFKEITHFVGEVTNQTQEVSAASQQISANTAQVVHLVDLISEEAKTVIAGSQNVSAASEEQLASVEEISSSAASLSKMAEELQALIGKFKV</sequence>
<dbReference type="Pfam" id="PF00672">
    <property type="entry name" value="HAMP"/>
    <property type="match status" value="1"/>
</dbReference>